<dbReference type="GO" id="GO:0060070">
    <property type="term" value="P:canonical Wnt signaling pathway"/>
    <property type="evidence" value="ECO:0007669"/>
    <property type="project" value="TreeGrafter"/>
</dbReference>
<dbReference type="InterPro" id="IPR020067">
    <property type="entry name" value="Frizzled_dom"/>
</dbReference>
<dbReference type="GO" id="GO:0017147">
    <property type="term" value="F:Wnt-protein binding"/>
    <property type="evidence" value="ECO:0007669"/>
    <property type="project" value="TreeGrafter"/>
</dbReference>
<name>A0A8C6M157_NOTFU</name>
<evidence type="ECO:0000259" key="4">
    <source>
        <dbReference type="PROSITE" id="PS50038"/>
    </source>
</evidence>
<comment type="caution">
    <text evidence="3">Lacks conserved residue(s) required for the propagation of feature annotation.</text>
</comment>
<evidence type="ECO:0000256" key="1">
    <source>
        <dbReference type="ARBA" id="ARBA00022473"/>
    </source>
</evidence>
<dbReference type="GO" id="GO:0035567">
    <property type="term" value="P:non-canonical Wnt signaling pathway"/>
    <property type="evidence" value="ECO:0007669"/>
    <property type="project" value="TreeGrafter"/>
</dbReference>
<dbReference type="GeneTree" id="ENSGT00940000156491"/>
<protein>
    <recommendedName>
        <fullName evidence="4">FZ domain-containing protein</fullName>
    </recommendedName>
</protein>
<dbReference type="PANTHER" id="PTHR11309">
    <property type="entry name" value="FRIZZLED"/>
    <property type="match status" value="1"/>
</dbReference>
<dbReference type="PANTHER" id="PTHR11309:SF144">
    <property type="entry name" value="FRIZZLED-3 ISOFORM X1"/>
    <property type="match status" value="1"/>
</dbReference>
<proteinExistence type="predicted"/>
<dbReference type="Proteomes" id="UP000694548">
    <property type="component" value="Chromosome sgr04"/>
</dbReference>
<dbReference type="PROSITE" id="PS50038">
    <property type="entry name" value="FZ"/>
    <property type="match status" value="1"/>
</dbReference>
<reference evidence="5" key="1">
    <citation type="submission" date="2014-08" db="EMBL/GenBank/DDBJ databases">
        <authorList>
            <person name="Senf B."/>
            <person name="Petzold A."/>
            <person name="Downie B.R."/>
            <person name="Koch P."/>
            <person name="Platzer M."/>
        </authorList>
    </citation>
    <scope>NUCLEOTIDE SEQUENCE [LARGE SCALE GENOMIC DNA]</scope>
    <source>
        <strain evidence="5">GRZ</strain>
    </source>
</reference>
<keyword evidence="2 3" id="KW-1015">Disulfide bond</keyword>
<dbReference type="InterPro" id="IPR036790">
    <property type="entry name" value="Frizzled_dom_sf"/>
</dbReference>
<reference evidence="5" key="3">
    <citation type="submission" date="2025-09" db="UniProtKB">
        <authorList>
            <consortium name="Ensembl"/>
        </authorList>
    </citation>
    <scope>IDENTIFICATION</scope>
</reference>
<dbReference type="InterPro" id="IPR015526">
    <property type="entry name" value="Frizzled/SFRP"/>
</dbReference>
<dbReference type="SUPFAM" id="SSF63501">
    <property type="entry name" value="Frizzled cysteine-rich domain"/>
    <property type="match status" value="1"/>
</dbReference>
<dbReference type="GO" id="GO:0042813">
    <property type="term" value="F:Wnt receptor activity"/>
    <property type="evidence" value="ECO:0007669"/>
    <property type="project" value="TreeGrafter"/>
</dbReference>
<dbReference type="AlphaFoldDB" id="A0A8C6M157"/>
<feature type="disulfide bond" evidence="3">
    <location>
        <begin position="69"/>
        <end position="93"/>
    </location>
</feature>
<reference evidence="5" key="2">
    <citation type="submission" date="2025-08" db="UniProtKB">
        <authorList>
            <consortium name="Ensembl"/>
        </authorList>
    </citation>
    <scope>IDENTIFICATION</scope>
</reference>
<evidence type="ECO:0000256" key="3">
    <source>
        <dbReference type="PROSITE-ProRule" id="PRU00090"/>
    </source>
</evidence>
<accession>A0A8C6M157</accession>
<keyword evidence="1" id="KW-0217">Developmental protein</keyword>
<sequence>MCQGLSYNSTFMPNVLNHYDQQTAALAMEPFHPMVNLRCSPELRMFLCALYAPVCMEYGRVTLPCRRLCLQARSDCYKLMEMFGVVWPEEMNCDSCYRRLNC</sequence>
<dbReference type="GO" id="GO:0005886">
    <property type="term" value="C:plasma membrane"/>
    <property type="evidence" value="ECO:0007669"/>
    <property type="project" value="TreeGrafter"/>
</dbReference>
<organism evidence="5 6">
    <name type="scientific">Nothobranchius furzeri</name>
    <name type="common">Turquoise killifish</name>
    <dbReference type="NCBI Taxonomy" id="105023"/>
    <lineage>
        <taxon>Eukaryota</taxon>
        <taxon>Metazoa</taxon>
        <taxon>Chordata</taxon>
        <taxon>Craniata</taxon>
        <taxon>Vertebrata</taxon>
        <taxon>Euteleostomi</taxon>
        <taxon>Actinopterygii</taxon>
        <taxon>Neopterygii</taxon>
        <taxon>Teleostei</taxon>
        <taxon>Neoteleostei</taxon>
        <taxon>Acanthomorphata</taxon>
        <taxon>Ovalentaria</taxon>
        <taxon>Atherinomorphae</taxon>
        <taxon>Cyprinodontiformes</taxon>
        <taxon>Nothobranchiidae</taxon>
        <taxon>Nothobranchius</taxon>
    </lineage>
</organism>
<keyword evidence="6" id="KW-1185">Reference proteome</keyword>
<dbReference type="Gene3D" id="1.10.2000.10">
    <property type="entry name" value="Frizzled cysteine-rich domain"/>
    <property type="match status" value="1"/>
</dbReference>
<dbReference type="SMART" id="SM00063">
    <property type="entry name" value="FRI"/>
    <property type="match status" value="1"/>
</dbReference>
<evidence type="ECO:0000313" key="6">
    <source>
        <dbReference type="Proteomes" id="UP000694548"/>
    </source>
</evidence>
<evidence type="ECO:0000256" key="2">
    <source>
        <dbReference type="ARBA" id="ARBA00023157"/>
    </source>
</evidence>
<dbReference type="Pfam" id="PF01392">
    <property type="entry name" value="Fz"/>
    <property type="match status" value="1"/>
</dbReference>
<evidence type="ECO:0000313" key="5">
    <source>
        <dbReference type="Ensembl" id="ENSNFUP00015025622.1"/>
    </source>
</evidence>
<feature type="disulfide bond" evidence="3">
    <location>
        <begin position="2"/>
        <end position="48"/>
    </location>
</feature>
<dbReference type="Ensembl" id="ENSNFUT00015026775.1">
    <property type="protein sequence ID" value="ENSNFUP00015025622.1"/>
    <property type="gene ID" value="ENSNFUG00015012398.1"/>
</dbReference>
<feature type="domain" description="FZ" evidence="4">
    <location>
        <begin position="1"/>
        <end position="102"/>
    </location>
</feature>